<sequence>MNKQLLKIEFKSTVNYFKSLETAKIIVYVFLAFIIAMWLLPILWMVSSSFFIQADNILIAKALFIITIGLIIVHALFLVNGLIKDLFMDSSIKSMLLLPLKPRSLFFVKIFKQYILKVFPISVLLSIIIGFPLYISSGSVIILITNVLYFFTLGIISLSLSYCLVFLVTKITSAKKVGEILTFLGAFLSITPYLFIFMGGQNLRPIIDALPDFSFLYENVLYGGFSIKMLAAIVVCLLILYFLSHIVITAVTNIFTSSQLESTVVKSRGKEKVQVFSRTRSLIQKDLQLTVRDFKEWSIVLPHYLFPFLFLFLISSNPAMFGGSSNPDQMILAISLAGSVMISLFVSAMNTARDARDYQFYKVLPIDGKIIIRAKYLFNSLTILPVYLVINILMYLFIQASLSSLIYAVIISILVVLTTVPIGMFIGTINPVVSKKNPSNRLDIAGNVMITMTVFIIIFAVGRVSSFFFIGNDINHQVILLTIGVLFITSAISAYIILNRIAKRYDQGYHITYKD</sequence>
<feature type="transmembrane region" description="Helical" evidence="1">
    <location>
        <begin position="25"/>
        <end position="46"/>
    </location>
</feature>
<feature type="transmembrane region" description="Helical" evidence="1">
    <location>
        <begin position="114"/>
        <end position="135"/>
    </location>
</feature>
<feature type="transmembrane region" description="Helical" evidence="1">
    <location>
        <begin position="330"/>
        <end position="352"/>
    </location>
</feature>
<feature type="transmembrane region" description="Helical" evidence="1">
    <location>
        <begin position="58"/>
        <end position="83"/>
    </location>
</feature>
<keyword evidence="1" id="KW-0472">Membrane</keyword>
<feature type="transmembrane region" description="Helical" evidence="1">
    <location>
        <begin position="448"/>
        <end position="471"/>
    </location>
</feature>
<dbReference type="EMBL" id="CAJEWD010000007">
    <property type="protein sequence ID" value="CAD2076469.1"/>
    <property type="molecule type" value="Genomic_DNA"/>
</dbReference>
<dbReference type="RefSeq" id="WP_185125508.1">
    <property type="nucleotide sequence ID" value="NZ_CAJEWD010000007.1"/>
</dbReference>
<feature type="transmembrane region" description="Helical" evidence="1">
    <location>
        <begin position="147"/>
        <end position="168"/>
    </location>
</feature>
<organism evidence="2 3">
    <name type="scientific">Jeotgalicoccus meleagridis</name>
    <dbReference type="NCBI Taxonomy" id="2759181"/>
    <lineage>
        <taxon>Bacteria</taxon>
        <taxon>Bacillati</taxon>
        <taxon>Bacillota</taxon>
        <taxon>Bacilli</taxon>
        <taxon>Bacillales</taxon>
        <taxon>Staphylococcaceae</taxon>
        <taxon>Jeotgalicoccus</taxon>
    </lineage>
</organism>
<feature type="transmembrane region" description="Helical" evidence="1">
    <location>
        <begin position="220"/>
        <end position="243"/>
    </location>
</feature>
<feature type="transmembrane region" description="Helical" evidence="1">
    <location>
        <begin position="180"/>
        <end position="200"/>
    </location>
</feature>
<proteinExistence type="predicted"/>
<comment type="caution">
    <text evidence="2">The sequence shown here is derived from an EMBL/GenBank/DDBJ whole genome shotgun (WGS) entry which is preliminary data.</text>
</comment>
<keyword evidence="1" id="KW-1133">Transmembrane helix</keyword>
<evidence type="ECO:0008006" key="4">
    <source>
        <dbReference type="Google" id="ProtNLM"/>
    </source>
</evidence>
<feature type="transmembrane region" description="Helical" evidence="1">
    <location>
        <begin position="477"/>
        <end position="498"/>
    </location>
</feature>
<feature type="transmembrane region" description="Helical" evidence="1">
    <location>
        <begin position="304"/>
        <end position="324"/>
    </location>
</feature>
<reference evidence="2 3" key="1">
    <citation type="submission" date="2020-07" db="EMBL/GenBank/DDBJ databases">
        <authorList>
            <person name="Criscuolo A."/>
        </authorList>
    </citation>
    <scope>NUCLEOTIDE SEQUENCE [LARGE SCALE GENOMIC DNA]</scope>
    <source>
        <strain evidence="2">CIP111649</strain>
    </source>
</reference>
<dbReference type="AlphaFoldDB" id="A0A6V7RHC6"/>
<gene>
    <name evidence="2" type="ORF">JEODO184_00975</name>
</gene>
<evidence type="ECO:0000256" key="1">
    <source>
        <dbReference type="SAM" id="Phobius"/>
    </source>
</evidence>
<feature type="transmembrane region" description="Helical" evidence="1">
    <location>
        <begin position="404"/>
        <end position="427"/>
    </location>
</feature>
<accession>A0A6V7RHC6</accession>
<protein>
    <recommendedName>
        <fullName evidence="4">ABC-2 type transport system permease protein</fullName>
    </recommendedName>
</protein>
<dbReference type="Proteomes" id="UP000589351">
    <property type="component" value="Unassembled WGS sequence"/>
</dbReference>
<keyword evidence="3" id="KW-1185">Reference proteome</keyword>
<evidence type="ECO:0000313" key="2">
    <source>
        <dbReference type="EMBL" id="CAD2076469.1"/>
    </source>
</evidence>
<keyword evidence="1" id="KW-0812">Transmembrane</keyword>
<evidence type="ECO:0000313" key="3">
    <source>
        <dbReference type="Proteomes" id="UP000589351"/>
    </source>
</evidence>
<name>A0A6V7RHC6_9STAP</name>
<feature type="transmembrane region" description="Helical" evidence="1">
    <location>
        <begin position="376"/>
        <end position="398"/>
    </location>
</feature>